<dbReference type="Proteomes" id="UP000579945">
    <property type="component" value="Unassembled WGS sequence"/>
</dbReference>
<evidence type="ECO:0000313" key="4">
    <source>
        <dbReference type="EMBL" id="MBB3726080.1"/>
    </source>
</evidence>
<dbReference type="SMART" id="SM00089">
    <property type="entry name" value="PKD"/>
    <property type="match status" value="1"/>
</dbReference>
<feature type="region of interest" description="Disordered" evidence="1">
    <location>
        <begin position="404"/>
        <end position="423"/>
    </location>
</feature>
<accession>A0A7W5V1U5</accession>
<organism evidence="4 5">
    <name type="scientific">Nonomuraea dietziae</name>
    <dbReference type="NCBI Taxonomy" id="65515"/>
    <lineage>
        <taxon>Bacteria</taxon>
        <taxon>Bacillati</taxon>
        <taxon>Actinomycetota</taxon>
        <taxon>Actinomycetes</taxon>
        <taxon>Streptosporangiales</taxon>
        <taxon>Streptosporangiaceae</taxon>
        <taxon>Nonomuraea</taxon>
    </lineage>
</organism>
<evidence type="ECO:0000259" key="3">
    <source>
        <dbReference type="PROSITE" id="PS50093"/>
    </source>
</evidence>
<gene>
    <name evidence="4" type="ORF">FHR33_001940</name>
</gene>
<evidence type="ECO:0000313" key="5">
    <source>
        <dbReference type="Proteomes" id="UP000579945"/>
    </source>
</evidence>
<dbReference type="InterPro" id="IPR035986">
    <property type="entry name" value="PKD_dom_sf"/>
</dbReference>
<dbReference type="RefSeq" id="WP_183645579.1">
    <property type="nucleotide sequence ID" value="NZ_JACIBV010000001.1"/>
</dbReference>
<sequence>MKRADRSRAVRLAMVFSLALACAQLPQAAAAVAAPTATCAFPARHLTLDRGAVLALEVSVANTGAADATFTAAMRANDLFGAAHTVLTRTVGAGQGAEPNAHLATTAASFGTAEVTVDITSSATGATVLGSCTTRLTISPDTDGDGLLDAWETQGIDGDGDGVADLVLTGADPRRRDIYLELDHMTAHALRPEARQDVVAAFANAPLANPDGSNGITLHIDEDEEIAHQDDLTTWAGFDAVKSASFGTAAQRQNPKALAAKRLAYHYALFAHRHDSSTSSGRAEIHGDDILVTLGADTWGLNDEGTHHVGSTRQQAGTLMHELGHNLGLLHGGDNDVNCKPNYISVMSYAFQTGYIPQAGGGRKLDYSTQELRPLEEPRLLERDGVGDAGRNITYWSSDGGAGGWSSGQANAGLDWDEDGAQDPDPVSVDVNNLGISGCGPSAGQTLTGYDDWQRLDLNFRDDADSGRGPHAPALSELTGESASRIEEQIAAALAPRAEAGGPYVTQGRAAVTFQGSARDPDSSELTFAWDFGDGAVGTGATPSHTYGGEGTFTVTVTVTDSSGLSGKDSATVTVGGAVAAGSS</sequence>
<dbReference type="InterPro" id="IPR000601">
    <property type="entry name" value="PKD_dom"/>
</dbReference>
<dbReference type="GO" id="GO:0008237">
    <property type="term" value="F:metallopeptidase activity"/>
    <property type="evidence" value="ECO:0007669"/>
    <property type="project" value="InterPro"/>
</dbReference>
<dbReference type="CDD" id="cd00146">
    <property type="entry name" value="PKD"/>
    <property type="match status" value="1"/>
</dbReference>
<feature type="domain" description="PKD" evidence="3">
    <location>
        <begin position="495"/>
        <end position="575"/>
    </location>
</feature>
<dbReference type="SUPFAM" id="SSF55486">
    <property type="entry name" value="Metalloproteases ('zincins'), catalytic domain"/>
    <property type="match status" value="1"/>
</dbReference>
<dbReference type="InterPro" id="IPR022409">
    <property type="entry name" value="PKD/Chitinase_dom"/>
</dbReference>
<name>A0A7W5V1U5_9ACTN</name>
<keyword evidence="5" id="KW-1185">Reference proteome</keyword>
<protein>
    <recommendedName>
        <fullName evidence="3">PKD domain-containing protein</fullName>
    </recommendedName>
</protein>
<dbReference type="GeneID" id="95388462"/>
<dbReference type="Gene3D" id="2.60.40.10">
    <property type="entry name" value="Immunoglobulins"/>
    <property type="match status" value="1"/>
</dbReference>
<reference evidence="4 5" key="1">
    <citation type="submission" date="2020-08" db="EMBL/GenBank/DDBJ databases">
        <title>Sequencing the genomes of 1000 actinobacteria strains.</title>
        <authorList>
            <person name="Klenk H.-P."/>
        </authorList>
    </citation>
    <scope>NUCLEOTIDE SEQUENCE [LARGE SCALE GENOMIC DNA]</scope>
    <source>
        <strain evidence="4 5">DSM 44320</strain>
    </source>
</reference>
<dbReference type="Gene3D" id="3.40.390.10">
    <property type="entry name" value="Collagenase (Catalytic Domain)"/>
    <property type="match status" value="1"/>
</dbReference>
<dbReference type="AlphaFoldDB" id="A0A7W5V1U5"/>
<feature type="chain" id="PRO_5038404231" description="PKD domain-containing protein" evidence="2">
    <location>
        <begin position="34"/>
        <end position="584"/>
    </location>
</feature>
<evidence type="ECO:0000256" key="1">
    <source>
        <dbReference type="SAM" id="MobiDB-lite"/>
    </source>
</evidence>
<feature type="region of interest" description="Disordered" evidence="1">
    <location>
        <begin position="461"/>
        <end position="482"/>
    </location>
</feature>
<evidence type="ECO:0000256" key="2">
    <source>
        <dbReference type="SAM" id="SignalP"/>
    </source>
</evidence>
<dbReference type="InterPro" id="IPR013783">
    <property type="entry name" value="Ig-like_fold"/>
</dbReference>
<comment type="caution">
    <text evidence="4">The sequence shown here is derived from an EMBL/GenBank/DDBJ whole genome shotgun (WGS) entry which is preliminary data.</text>
</comment>
<dbReference type="GO" id="GO:0005975">
    <property type="term" value="P:carbohydrate metabolic process"/>
    <property type="evidence" value="ECO:0007669"/>
    <property type="project" value="UniProtKB-ARBA"/>
</dbReference>
<dbReference type="PROSITE" id="PS51257">
    <property type="entry name" value="PROKAR_LIPOPROTEIN"/>
    <property type="match status" value="1"/>
</dbReference>
<dbReference type="EMBL" id="JACIBV010000001">
    <property type="protein sequence ID" value="MBB3726080.1"/>
    <property type="molecule type" value="Genomic_DNA"/>
</dbReference>
<proteinExistence type="predicted"/>
<feature type="signal peptide" evidence="2">
    <location>
        <begin position="1"/>
        <end position="33"/>
    </location>
</feature>
<dbReference type="InterPro" id="IPR024079">
    <property type="entry name" value="MetalloPept_cat_dom_sf"/>
</dbReference>
<keyword evidence="2" id="KW-0732">Signal</keyword>
<dbReference type="PROSITE" id="PS50093">
    <property type="entry name" value="PKD"/>
    <property type="match status" value="1"/>
</dbReference>
<dbReference type="SUPFAM" id="SSF49299">
    <property type="entry name" value="PKD domain"/>
    <property type="match status" value="1"/>
</dbReference>
<dbReference type="Pfam" id="PF18911">
    <property type="entry name" value="PKD_4"/>
    <property type="match status" value="1"/>
</dbReference>